<keyword evidence="8" id="KW-0902">Two-component regulatory system</keyword>
<feature type="compositionally biased region" description="Basic and acidic residues" evidence="9">
    <location>
        <begin position="462"/>
        <end position="478"/>
    </location>
</feature>
<feature type="compositionally biased region" description="Low complexity" evidence="9">
    <location>
        <begin position="442"/>
        <end position="456"/>
    </location>
</feature>
<keyword evidence="10" id="KW-1133">Transmembrane helix</keyword>
<keyword evidence="4" id="KW-0808">Transferase</keyword>
<keyword evidence="5" id="KW-0547">Nucleotide-binding</keyword>
<feature type="transmembrane region" description="Helical" evidence="10">
    <location>
        <begin position="501"/>
        <end position="523"/>
    </location>
</feature>
<dbReference type="EC" id="2.7.13.3" evidence="2"/>
<keyword evidence="10" id="KW-0812">Transmembrane</keyword>
<evidence type="ECO:0000256" key="2">
    <source>
        <dbReference type="ARBA" id="ARBA00012438"/>
    </source>
</evidence>
<dbReference type="GO" id="GO:0046983">
    <property type="term" value="F:protein dimerization activity"/>
    <property type="evidence" value="ECO:0007669"/>
    <property type="project" value="InterPro"/>
</dbReference>
<feature type="region of interest" description="Disordered" evidence="9">
    <location>
        <begin position="377"/>
        <end position="398"/>
    </location>
</feature>
<dbReference type="Pfam" id="PF07730">
    <property type="entry name" value="HisKA_3"/>
    <property type="match status" value="1"/>
</dbReference>
<dbReference type="PANTHER" id="PTHR24421">
    <property type="entry name" value="NITRATE/NITRITE SENSOR PROTEIN NARX-RELATED"/>
    <property type="match status" value="1"/>
</dbReference>
<evidence type="ECO:0000256" key="8">
    <source>
        <dbReference type="ARBA" id="ARBA00023012"/>
    </source>
</evidence>
<evidence type="ECO:0000256" key="3">
    <source>
        <dbReference type="ARBA" id="ARBA00022553"/>
    </source>
</evidence>
<dbReference type="Gene3D" id="1.20.5.1930">
    <property type="match status" value="1"/>
</dbReference>
<dbReference type="CDD" id="cd16917">
    <property type="entry name" value="HATPase_UhpB-NarQ-NarX-like"/>
    <property type="match status" value="1"/>
</dbReference>
<evidence type="ECO:0000313" key="14">
    <source>
        <dbReference type="Proteomes" id="UP000265768"/>
    </source>
</evidence>
<feature type="compositionally biased region" description="Pro residues" evidence="9">
    <location>
        <begin position="384"/>
        <end position="393"/>
    </location>
</feature>
<keyword evidence="7" id="KW-0067">ATP-binding</keyword>
<feature type="transmembrane region" description="Helical" evidence="10">
    <location>
        <begin position="28"/>
        <end position="55"/>
    </location>
</feature>
<keyword evidence="10" id="KW-0472">Membrane</keyword>
<evidence type="ECO:0000256" key="9">
    <source>
        <dbReference type="SAM" id="MobiDB-lite"/>
    </source>
</evidence>
<dbReference type="GO" id="GO:0016020">
    <property type="term" value="C:membrane"/>
    <property type="evidence" value="ECO:0007669"/>
    <property type="project" value="InterPro"/>
</dbReference>
<feature type="transmembrane region" description="Helical" evidence="10">
    <location>
        <begin position="106"/>
        <end position="128"/>
    </location>
</feature>
<evidence type="ECO:0000256" key="5">
    <source>
        <dbReference type="ARBA" id="ARBA00022741"/>
    </source>
</evidence>
<evidence type="ECO:0000256" key="6">
    <source>
        <dbReference type="ARBA" id="ARBA00022777"/>
    </source>
</evidence>
<feature type="region of interest" description="Disordered" evidence="9">
    <location>
        <begin position="227"/>
        <end position="260"/>
    </location>
</feature>
<dbReference type="EMBL" id="QZEY01000003">
    <property type="protein sequence ID" value="RJL33430.1"/>
    <property type="molecule type" value="Genomic_DNA"/>
</dbReference>
<evidence type="ECO:0000256" key="4">
    <source>
        <dbReference type="ARBA" id="ARBA00022679"/>
    </source>
</evidence>
<comment type="caution">
    <text evidence="13">The sequence shown here is derived from an EMBL/GenBank/DDBJ whole genome shotgun (WGS) entry which is preliminary data.</text>
</comment>
<evidence type="ECO:0000256" key="7">
    <source>
        <dbReference type="ARBA" id="ARBA00022840"/>
    </source>
</evidence>
<dbReference type="PANTHER" id="PTHR24421:SF10">
    <property type="entry name" value="NITRATE_NITRITE SENSOR PROTEIN NARQ"/>
    <property type="match status" value="1"/>
</dbReference>
<gene>
    <name evidence="13" type="ORF">D5H75_11620</name>
</gene>
<feature type="domain" description="Signal transduction histidine kinase subgroup 3 dimerisation and phosphoacceptor" evidence="12">
    <location>
        <begin position="164"/>
        <end position="228"/>
    </location>
</feature>
<evidence type="ECO:0000259" key="11">
    <source>
        <dbReference type="Pfam" id="PF02518"/>
    </source>
</evidence>
<feature type="transmembrane region" description="Helical" evidence="10">
    <location>
        <begin position="67"/>
        <end position="86"/>
    </location>
</feature>
<name>A0A3A4ATW3_9ACTN</name>
<evidence type="ECO:0000256" key="10">
    <source>
        <dbReference type="SAM" id="Phobius"/>
    </source>
</evidence>
<evidence type="ECO:0000259" key="12">
    <source>
        <dbReference type="Pfam" id="PF07730"/>
    </source>
</evidence>
<dbReference type="GO" id="GO:0000155">
    <property type="term" value="F:phosphorelay sensor kinase activity"/>
    <property type="evidence" value="ECO:0007669"/>
    <property type="project" value="InterPro"/>
</dbReference>
<dbReference type="InterPro" id="IPR036890">
    <property type="entry name" value="HATPase_C_sf"/>
</dbReference>
<dbReference type="Pfam" id="PF02518">
    <property type="entry name" value="HATPase_c"/>
    <property type="match status" value="1"/>
</dbReference>
<dbReference type="GO" id="GO:0005524">
    <property type="term" value="F:ATP binding"/>
    <property type="evidence" value="ECO:0007669"/>
    <property type="project" value="UniProtKB-KW"/>
</dbReference>
<dbReference type="SUPFAM" id="SSF55874">
    <property type="entry name" value="ATPase domain of HSP90 chaperone/DNA topoisomerase II/histidine kinase"/>
    <property type="match status" value="1"/>
</dbReference>
<dbReference type="InterPro" id="IPR003594">
    <property type="entry name" value="HATPase_dom"/>
</dbReference>
<organism evidence="13 14">
    <name type="scientific">Bailinhaonella thermotolerans</name>
    <dbReference type="NCBI Taxonomy" id="1070861"/>
    <lineage>
        <taxon>Bacteria</taxon>
        <taxon>Bacillati</taxon>
        <taxon>Actinomycetota</taxon>
        <taxon>Actinomycetes</taxon>
        <taxon>Streptosporangiales</taxon>
        <taxon>Streptosporangiaceae</taxon>
        <taxon>Bailinhaonella</taxon>
    </lineage>
</organism>
<dbReference type="InterPro" id="IPR050482">
    <property type="entry name" value="Sensor_HK_TwoCompSys"/>
</dbReference>
<dbReference type="InterPro" id="IPR011712">
    <property type="entry name" value="Sig_transdc_His_kin_sub3_dim/P"/>
</dbReference>
<keyword evidence="3" id="KW-0597">Phosphoprotein</keyword>
<feature type="region of interest" description="Disordered" evidence="9">
    <location>
        <begin position="442"/>
        <end position="486"/>
    </location>
</feature>
<dbReference type="Gene3D" id="3.30.565.10">
    <property type="entry name" value="Histidine kinase-like ATPase, C-terminal domain"/>
    <property type="match status" value="1"/>
</dbReference>
<keyword evidence="14" id="KW-1185">Reference proteome</keyword>
<sequence>MWAVLGTPVCLAGLTSLPGRYPWPEVALWLAALAAALLLRRSRPVTALLAGALSWEAALVLHGPESWLGILPLLPALPVLAYLAGVRTADARRALPALAASVVPGAVAGHAVVSAAGILLGCLVPWLAGQYRRQRAELVRAGWERAERLEREQRAAAERARLRERARIASDMHDLLGHELSLIALRAGALEVAPGLAEPHRESAAQLREAVTEAAERLREVVRMLRADPHPLPPGTGPGAGTAAGPGAETAAGPGVGMAGPGVETVGGLVRRARDSGLRVHLTGEDPALPPMSARALHRVVQESLTNAARHAPGAEVTVQITETPAEALVTITNPLTRPPSRDGDGTGLLSLEERVRLCGGDLSVRRGPGAFEVRARLPRSLPGGPPPAPPAVRPGAGVPGGVRRAALAPVDAASAPVDAASAPAAAEAAGPAWPAGDAAVLQGSGAARRSASGAGHPARPGGDRAGEPGASRAEEPGAGRTEVARGLAEARGRVRRARRWAVLGAAGSVAGLAAVVLGFTAYDRMTSALEPGDFARLHVGQAREAADRVLPARTWVDRAFGEEPPIPAGAECRYYGTSRNPLDGRLGLYRVCFAGDRVADARRLPPPPPNGR</sequence>
<reference evidence="13 14" key="1">
    <citation type="submission" date="2018-09" db="EMBL/GenBank/DDBJ databases">
        <title>YIM 75507 draft genome.</title>
        <authorList>
            <person name="Tang S."/>
            <person name="Feng Y."/>
        </authorList>
    </citation>
    <scope>NUCLEOTIDE SEQUENCE [LARGE SCALE GENOMIC DNA]</scope>
    <source>
        <strain evidence="13 14">YIM 75507</strain>
    </source>
</reference>
<comment type="catalytic activity">
    <reaction evidence="1">
        <text>ATP + protein L-histidine = ADP + protein N-phospho-L-histidine.</text>
        <dbReference type="EC" id="2.7.13.3"/>
    </reaction>
</comment>
<feature type="domain" description="Histidine kinase/HSP90-like ATPase" evidence="11">
    <location>
        <begin position="294"/>
        <end position="380"/>
    </location>
</feature>
<accession>A0A3A4ATW3</accession>
<proteinExistence type="predicted"/>
<keyword evidence="6" id="KW-0418">Kinase</keyword>
<dbReference type="Proteomes" id="UP000265768">
    <property type="component" value="Unassembled WGS sequence"/>
</dbReference>
<evidence type="ECO:0000256" key="1">
    <source>
        <dbReference type="ARBA" id="ARBA00000085"/>
    </source>
</evidence>
<dbReference type="AlphaFoldDB" id="A0A3A4ATW3"/>
<evidence type="ECO:0000313" key="13">
    <source>
        <dbReference type="EMBL" id="RJL33430.1"/>
    </source>
</evidence>
<protein>
    <recommendedName>
        <fullName evidence="2">histidine kinase</fullName>
        <ecNumber evidence="2">2.7.13.3</ecNumber>
    </recommendedName>
</protein>